<keyword evidence="9" id="KW-1185">Reference proteome</keyword>
<gene>
    <name evidence="8" type="ORF">EA472_11220</name>
</gene>
<dbReference type="GO" id="GO:0005886">
    <property type="term" value="C:plasma membrane"/>
    <property type="evidence" value="ECO:0007669"/>
    <property type="project" value="UniProtKB-SubCell"/>
</dbReference>
<organism evidence="8 9">
    <name type="scientific">Natrarchaeobius chitinivorans</name>
    <dbReference type="NCBI Taxonomy" id="1679083"/>
    <lineage>
        <taxon>Archaea</taxon>
        <taxon>Methanobacteriati</taxon>
        <taxon>Methanobacteriota</taxon>
        <taxon>Stenosarchaea group</taxon>
        <taxon>Halobacteria</taxon>
        <taxon>Halobacteriales</taxon>
        <taxon>Natrialbaceae</taxon>
        <taxon>Natrarchaeobius</taxon>
    </lineage>
</organism>
<keyword evidence="2" id="KW-1003">Cell membrane</keyword>
<feature type="transmembrane region" description="Helical" evidence="7">
    <location>
        <begin position="31"/>
        <end position="56"/>
    </location>
</feature>
<feature type="transmembrane region" description="Helical" evidence="7">
    <location>
        <begin position="316"/>
        <end position="348"/>
    </location>
</feature>
<dbReference type="PANTHER" id="PTHR30482:SF10">
    <property type="entry name" value="HIGH-AFFINITY BRANCHED-CHAIN AMINO ACID TRANSPORT PROTEIN BRAE"/>
    <property type="match status" value="1"/>
</dbReference>
<feature type="transmembrane region" description="Helical" evidence="7">
    <location>
        <begin position="89"/>
        <end position="109"/>
    </location>
</feature>
<evidence type="ECO:0000256" key="7">
    <source>
        <dbReference type="SAM" id="Phobius"/>
    </source>
</evidence>
<comment type="caution">
    <text evidence="8">The sequence shown here is derived from an EMBL/GenBank/DDBJ whole genome shotgun (WGS) entry which is preliminary data.</text>
</comment>
<evidence type="ECO:0000256" key="5">
    <source>
        <dbReference type="ARBA" id="ARBA00023136"/>
    </source>
</evidence>
<dbReference type="Pfam" id="PF02653">
    <property type="entry name" value="BPD_transp_2"/>
    <property type="match status" value="1"/>
</dbReference>
<evidence type="ECO:0000313" key="8">
    <source>
        <dbReference type="EMBL" id="RQH00407.1"/>
    </source>
</evidence>
<dbReference type="InterPro" id="IPR043428">
    <property type="entry name" value="LivM-like"/>
</dbReference>
<name>A0A3N6MZ70_NATCH</name>
<feature type="transmembrane region" description="Helical" evidence="7">
    <location>
        <begin position="121"/>
        <end position="143"/>
    </location>
</feature>
<evidence type="ECO:0000256" key="6">
    <source>
        <dbReference type="SAM" id="MobiDB-lite"/>
    </source>
</evidence>
<dbReference type="GO" id="GO:0015658">
    <property type="term" value="F:branched-chain amino acid transmembrane transporter activity"/>
    <property type="evidence" value="ECO:0007669"/>
    <property type="project" value="InterPro"/>
</dbReference>
<protein>
    <submittedName>
        <fullName evidence="8">Branched-chain amino acid ABC transporter permease</fullName>
    </submittedName>
</protein>
<dbReference type="CDD" id="cd06581">
    <property type="entry name" value="TM_PBP1_LivM_like"/>
    <property type="match status" value="1"/>
</dbReference>
<keyword evidence="5 7" id="KW-0472">Membrane</keyword>
<keyword evidence="4 7" id="KW-1133">Transmembrane helix</keyword>
<evidence type="ECO:0000313" key="9">
    <source>
        <dbReference type="Proteomes" id="UP000281431"/>
    </source>
</evidence>
<evidence type="ECO:0000256" key="1">
    <source>
        <dbReference type="ARBA" id="ARBA00004651"/>
    </source>
</evidence>
<dbReference type="AlphaFoldDB" id="A0A3N6MZ70"/>
<feature type="region of interest" description="Disordered" evidence="6">
    <location>
        <begin position="1"/>
        <end position="23"/>
    </location>
</feature>
<feature type="transmembrane region" description="Helical" evidence="7">
    <location>
        <begin position="284"/>
        <end position="304"/>
    </location>
</feature>
<comment type="subcellular location">
    <subcellularLocation>
        <location evidence="1">Cell membrane</location>
        <topology evidence="1">Multi-pass membrane protein</topology>
    </subcellularLocation>
</comment>
<dbReference type="EMBL" id="REFZ01000006">
    <property type="protein sequence ID" value="RQH00407.1"/>
    <property type="molecule type" value="Genomic_DNA"/>
</dbReference>
<evidence type="ECO:0000256" key="4">
    <source>
        <dbReference type="ARBA" id="ARBA00022989"/>
    </source>
</evidence>
<feature type="transmembrane region" description="Helical" evidence="7">
    <location>
        <begin position="396"/>
        <end position="411"/>
    </location>
</feature>
<evidence type="ECO:0000256" key="3">
    <source>
        <dbReference type="ARBA" id="ARBA00022692"/>
    </source>
</evidence>
<dbReference type="PANTHER" id="PTHR30482">
    <property type="entry name" value="HIGH-AFFINITY BRANCHED-CHAIN AMINO ACID TRANSPORT SYSTEM PERMEASE"/>
    <property type="match status" value="1"/>
</dbReference>
<evidence type="ECO:0000256" key="2">
    <source>
        <dbReference type="ARBA" id="ARBA00022475"/>
    </source>
</evidence>
<proteinExistence type="predicted"/>
<sequence length="443" mass="46654">MSEAPDSNDGVAETPGERSEATERPQWLSDLLLIGGIVAATYAAFGVIGLLTGVGLNETVGFMRQVTFFAAVYALVVLALNLHWGYTGLFNIGVAGFMAVGVYTMAFLTASPDGSPAGLGLPIPIGVVGGMIAAGLVGLIAALPALRVRADYFAIVTLGLSEIIRLSLLSGSLRSVEIGDTEYGTGGGSGISYTPVDSVVPWLLERPVIGFAGDQLYAIGRMVGIQSSIIDGGLYTGVLILFVITFYLLLTRIAYSPFGRVLKAIREDELAARSLGKNTDRVKITVFVVGCALMGLAGILWMGSQSRVNPDSFMPIVTFYIFVALIVGGSGSNTGSIVGAFAFAAFLWQGPRFIRAIVRANVDVRPPQTIYDAVVALGSGDPLPFVGYVIGTLDELRFVLVGVVLILLMIWKPDGLLGHRKELAAATDITRRPTATDGGEPDE</sequence>
<feature type="transmembrane region" description="Helical" evidence="7">
    <location>
        <begin position="232"/>
        <end position="250"/>
    </location>
</feature>
<accession>A0A3N6MZ70</accession>
<dbReference type="OrthoDB" id="239932at2157"/>
<dbReference type="InterPro" id="IPR001851">
    <property type="entry name" value="ABC_transp_permease"/>
</dbReference>
<dbReference type="Proteomes" id="UP000281431">
    <property type="component" value="Unassembled WGS sequence"/>
</dbReference>
<reference evidence="8 9" key="1">
    <citation type="submission" date="2018-10" db="EMBL/GenBank/DDBJ databases">
        <title>Natrarchaeobius chitinivorans gen. nov., sp. nov., and Natrarchaeobius haloalkaliphilus sp. nov., alkaliphilic, chitin-utilizing haloarchaea from hypersaline alkaline lakes.</title>
        <authorList>
            <person name="Sorokin D.Y."/>
            <person name="Elcheninov A.G."/>
            <person name="Kostrikina N.A."/>
            <person name="Bale N.J."/>
            <person name="Sinninghe Damste J.S."/>
            <person name="Khijniak T.V."/>
            <person name="Kublanov I.V."/>
            <person name="Toshchakov S.V."/>
        </authorList>
    </citation>
    <scope>NUCLEOTIDE SEQUENCE [LARGE SCALE GENOMIC DNA]</scope>
    <source>
        <strain evidence="8 9">AArcht7</strain>
    </source>
</reference>
<feature type="transmembrane region" description="Helical" evidence="7">
    <location>
        <begin position="62"/>
        <end position="82"/>
    </location>
</feature>
<keyword evidence="3 7" id="KW-0812">Transmembrane</keyword>